<dbReference type="Gene3D" id="1.25.40.90">
    <property type="match status" value="1"/>
</dbReference>
<evidence type="ECO:0008006" key="7">
    <source>
        <dbReference type="Google" id="ProtNLM"/>
    </source>
</evidence>
<evidence type="ECO:0000259" key="4">
    <source>
        <dbReference type="PROSITE" id="PS51391"/>
    </source>
</evidence>
<reference evidence="5 6" key="1">
    <citation type="submission" date="2016-09" db="EMBL/GenBank/DDBJ databases">
        <title>Extensive genetic diversity and differential bi-allelic expression allows diatom success in the polar Southern Ocean.</title>
        <authorList>
            <consortium name="DOE Joint Genome Institute"/>
            <person name="Mock T."/>
            <person name="Otillar R.P."/>
            <person name="Strauss J."/>
            <person name="Dupont C."/>
            <person name="Frickenhaus S."/>
            <person name="Maumus F."/>
            <person name="Mcmullan M."/>
            <person name="Sanges R."/>
            <person name="Schmutz J."/>
            <person name="Toseland A."/>
            <person name="Valas R."/>
            <person name="Veluchamy A."/>
            <person name="Ward B.J."/>
            <person name="Allen A."/>
            <person name="Barry K."/>
            <person name="Falciatore A."/>
            <person name="Ferrante M."/>
            <person name="Fortunato A.E."/>
            <person name="Gloeckner G."/>
            <person name="Gruber A."/>
            <person name="Hipkin R."/>
            <person name="Janech M."/>
            <person name="Kroth P."/>
            <person name="Leese F."/>
            <person name="Lindquist E."/>
            <person name="Lyon B.R."/>
            <person name="Martin J."/>
            <person name="Mayer C."/>
            <person name="Parker M."/>
            <person name="Quesneville H."/>
            <person name="Raymond J."/>
            <person name="Uhlig C."/>
            <person name="Valentin K.U."/>
            <person name="Worden A.Z."/>
            <person name="Armbrust E.V."/>
            <person name="Bowler C."/>
            <person name="Green B."/>
            <person name="Moulton V."/>
            <person name="Van Oosterhout C."/>
            <person name="Grigoriev I."/>
        </authorList>
    </citation>
    <scope>NUCLEOTIDE SEQUENCE [LARGE SCALE GENOMIC DNA]</scope>
    <source>
        <strain evidence="5 6">CCMP1102</strain>
    </source>
</reference>
<dbReference type="EMBL" id="KV784356">
    <property type="protein sequence ID" value="OEU18643.1"/>
    <property type="molecule type" value="Genomic_DNA"/>
</dbReference>
<name>A0A1E7FLG3_9STRA</name>
<sequence>MDALIEELEAEKNQIPNKSNRFVPEKKGSFVEPGQEYLTTNLFVGNLAPSLTEEDLSNLFSQFGELYSVKIMWPRTMEERNRRRNTGFVCFMNRDDAEEALEACDETDPFNNGRQLMMRWGKNVKKVRRETKIDEPKKKELIEKLNEVSTSNSAIRVEIPTDQSRFHFISTTASYVSKDPELEQILKDTEMDNSLFNFLTLDSVDDNDWKEKMFYRWRVYSFCQGETHSIWRTEPFIMFSHESARYWIPPPMDMEAVNREKANAKEREDPKDSKLNPDELSQFDQIVRKELSISRETICRAMAFCFDKCFAAQDVSGLLMQVLLDESDSVTNDMRIARLYLLSDVLFNSQQPGVRNAFMYRSTIESLAPEIFRKLG</sequence>
<dbReference type="InterPro" id="IPR035967">
    <property type="entry name" value="SWAP/Surp_sf"/>
</dbReference>
<evidence type="ECO:0000259" key="3">
    <source>
        <dbReference type="PROSITE" id="PS50102"/>
    </source>
</evidence>
<dbReference type="PROSITE" id="PS51391">
    <property type="entry name" value="CID"/>
    <property type="match status" value="1"/>
</dbReference>
<accession>A0A1E7FLG3</accession>
<dbReference type="GO" id="GO:0005634">
    <property type="term" value="C:nucleus"/>
    <property type="evidence" value="ECO:0007669"/>
    <property type="project" value="TreeGrafter"/>
</dbReference>
<dbReference type="GO" id="GO:0006396">
    <property type="term" value="P:RNA processing"/>
    <property type="evidence" value="ECO:0007669"/>
    <property type="project" value="InterPro"/>
</dbReference>
<dbReference type="OrthoDB" id="44391at2759"/>
<dbReference type="Gene3D" id="1.10.10.790">
    <property type="entry name" value="Surp module"/>
    <property type="match status" value="1"/>
</dbReference>
<proteinExistence type="predicted"/>
<gene>
    <name evidence="5" type="ORF">FRACYDRAFT_183475</name>
</gene>
<dbReference type="InterPro" id="IPR008942">
    <property type="entry name" value="ENTH_VHS"/>
</dbReference>
<dbReference type="SUPFAM" id="SSF54928">
    <property type="entry name" value="RNA-binding domain, RBD"/>
    <property type="match status" value="1"/>
</dbReference>
<dbReference type="KEGG" id="fcy:FRACYDRAFT_183475"/>
<evidence type="ECO:0000256" key="2">
    <source>
        <dbReference type="PROSITE-ProRule" id="PRU00176"/>
    </source>
</evidence>
<dbReference type="InterPro" id="IPR000504">
    <property type="entry name" value="RRM_dom"/>
</dbReference>
<dbReference type="InterPro" id="IPR035979">
    <property type="entry name" value="RBD_domain_sf"/>
</dbReference>
<dbReference type="GO" id="GO:0003723">
    <property type="term" value="F:RNA binding"/>
    <property type="evidence" value="ECO:0007669"/>
    <property type="project" value="UniProtKB-UniRule"/>
</dbReference>
<dbReference type="PANTHER" id="PTHR23140:SF0">
    <property type="entry name" value="U2 SNRNP-ASSOCIATED SURP MOTIF-CONTAINING PROTEIN"/>
    <property type="match status" value="1"/>
</dbReference>
<dbReference type="PROSITE" id="PS50102">
    <property type="entry name" value="RRM"/>
    <property type="match status" value="1"/>
</dbReference>
<protein>
    <recommendedName>
        <fullName evidence="7">RRM domain-containing protein</fullName>
    </recommendedName>
</protein>
<dbReference type="Pfam" id="PF01805">
    <property type="entry name" value="Surp"/>
    <property type="match status" value="1"/>
</dbReference>
<evidence type="ECO:0000313" key="5">
    <source>
        <dbReference type="EMBL" id="OEU18643.1"/>
    </source>
</evidence>
<feature type="domain" description="CID" evidence="4">
    <location>
        <begin position="275"/>
        <end position="376"/>
    </location>
</feature>
<evidence type="ECO:0000256" key="1">
    <source>
        <dbReference type="ARBA" id="ARBA00022884"/>
    </source>
</evidence>
<dbReference type="InParanoid" id="A0A1E7FLG3"/>
<dbReference type="InterPro" id="IPR006569">
    <property type="entry name" value="CID_dom"/>
</dbReference>
<feature type="domain" description="RRM" evidence="3">
    <location>
        <begin position="40"/>
        <end position="123"/>
    </location>
</feature>
<dbReference type="SUPFAM" id="SSF109905">
    <property type="entry name" value="Surp module (SWAP domain)"/>
    <property type="match status" value="1"/>
</dbReference>
<dbReference type="Pfam" id="PF00076">
    <property type="entry name" value="RRM_1"/>
    <property type="match status" value="1"/>
</dbReference>
<dbReference type="InterPro" id="IPR051485">
    <property type="entry name" value="SR-CTD_assoc_factor"/>
</dbReference>
<dbReference type="FunCoup" id="A0A1E7FLG3">
    <property type="interactions" value="389"/>
</dbReference>
<dbReference type="Gene3D" id="3.30.70.330">
    <property type="match status" value="1"/>
</dbReference>
<dbReference type="InterPro" id="IPR012677">
    <property type="entry name" value="Nucleotide-bd_a/b_plait_sf"/>
</dbReference>
<organism evidence="5 6">
    <name type="scientific">Fragilariopsis cylindrus CCMP1102</name>
    <dbReference type="NCBI Taxonomy" id="635003"/>
    <lineage>
        <taxon>Eukaryota</taxon>
        <taxon>Sar</taxon>
        <taxon>Stramenopiles</taxon>
        <taxon>Ochrophyta</taxon>
        <taxon>Bacillariophyta</taxon>
        <taxon>Bacillariophyceae</taxon>
        <taxon>Bacillariophycidae</taxon>
        <taxon>Bacillariales</taxon>
        <taxon>Bacillariaceae</taxon>
        <taxon>Fragilariopsis</taxon>
    </lineage>
</organism>
<dbReference type="SMART" id="SM00360">
    <property type="entry name" value="RRM"/>
    <property type="match status" value="1"/>
</dbReference>
<evidence type="ECO:0000313" key="6">
    <source>
        <dbReference type="Proteomes" id="UP000095751"/>
    </source>
</evidence>
<dbReference type="Proteomes" id="UP000095751">
    <property type="component" value="Unassembled WGS sequence"/>
</dbReference>
<dbReference type="InterPro" id="IPR000061">
    <property type="entry name" value="Surp"/>
</dbReference>
<keyword evidence="6" id="KW-1185">Reference proteome</keyword>
<feature type="non-terminal residue" evidence="5">
    <location>
        <position position="376"/>
    </location>
</feature>
<keyword evidence="1 2" id="KW-0694">RNA-binding</keyword>
<dbReference type="AlphaFoldDB" id="A0A1E7FLG3"/>
<dbReference type="PANTHER" id="PTHR23140">
    <property type="entry name" value="RNA PROCESSING PROTEIN LD23810P"/>
    <property type="match status" value="1"/>
</dbReference>